<evidence type="ECO:0000313" key="3">
    <source>
        <dbReference type="EMBL" id="PAV20320.1"/>
    </source>
</evidence>
<keyword evidence="2" id="KW-0732">Signal</keyword>
<accession>A0A286UL60</accession>
<dbReference type="EMBL" id="NBII01000003">
    <property type="protein sequence ID" value="PAV20320.1"/>
    <property type="molecule type" value="Genomic_DNA"/>
</dbReference>
<dbReference type="OrthoDB" id="2310204at2759"/>
<gene>
    <name evidence="3" type="ORF">PNOK_0294700</name>
</gene>
<reference evidence="3 4" key="1">
    <citation type="journal article" date="2017" name="Mol. Ecol.">
        <title>Comparative and population genomic landscape of Phellinus noxius: A hypervariable fungus causing root rot in trees.</title>
        <authorList>
            <person name="Chung C.L."/>
            <person name="Lee T.J."/>
            <person name="Akiba M."/>
            <person name="Lee H.H."/>
            <person name="Kuo T.H."/>
            <person name="Liu D."/>
            <person name="Ke H.M."/>
            <person name="Yokoi T."/>
            <person name="Roa M.B."/>
            <person name="Lu M.J."/>
            <person name="Chang Y.Y."/>
            <person name="Ann P.J."/>
            <person name="Tsai J.N."/>
            <person name="Chen C.Y."/>
            <person name="Tzean S.S."/>
            <person name="Ota Y."/>
            <person name="Hattori T."/>
            <person name="Sahashi N."/>
            <person name="Liou R.F."/>
            <person name="Kikuchi T."/>
            <person name="Tsai I.J."/>
        </authorList>
    </citation>
    <scope>NUCLEOTIDE SEQUENCE [LARGE SCALE GENOMIC DNA]</scope>
    <source>
        <strain evidence="3 4">FFPRI411160</strain>
    </source>
</reference>
<sequence length="351" mass="38054">MCALGLKLLLSLVIVMFSASNHLTYAYDEDDFFPPPLGNGNMLIDTRTGYGEPLNVIISGKSSPEVLTDLGLVNWARSIGLSYECLDQHGKGGWYSADLGDGHGYVRQQLQMRQMYSNAQIGSCLETFLGGNHFRSFKQNGPKAPTHAVFLSVSHEEDLSAYHHVSPNGYDLGRDEIVARAINDTTAFGGVTYEATSEDIFGLLEPGVDFINHNIAIDGIVKMLTIKIIGTDEKGKEWLDIIMSEEGLTTEPGHRESRVLFKLPDPDKAPNEGAEPDSGPESIMSELDSESSTTSTVEETSTSQVTSSTTTSTSQDTSSTTTSTTTTKPTYSKQGNAKLLGFSDSINSRSR</sequence>
<dbReference type="InParanoid" id="A0A286UL60"/>
<dbReference type="Proteomes" id="UP000217199">
    <property type="component" value="Unassembled WGS sequence"/>
</dbReference>
<feature type="chain" id="PRO_5013716125" evidence="2">
    <location>
        <begin position="27"/>
        <end position="351"/>
    </location>
</feature>
<feature type="signal peptide" evidence="2">
    <location>
        <begin position="1"/>
        <end position="26"/>
    </location>
</feature>
<keyword evidence="4" id="KW-1185">Reference proteome</keyword>
<protein>
    <submittedName>
        <fullName evidence="3">Uncharacterized protein</fullName>
    </submittedName>
</protein>
<evidence type="ECO:0000313" key="4">
    <source>
        <dbReference type="Proteomes" id="UP000217199"/>
    </source>
</evidence>
<feature type="compositionally biased region" description="Basic and acidic residues" evidence="1">
    <location>
        <begin position="261"/>
        <end position="270"/>
    </location>
</feature>
<evidence type="ECO:0000256" key="2">
    <source>
        <dbReference type="SAM" id="SignalP"/>
    </source>
</evidence>
<dbReference type="AlphaFoldDB" id="A0A286UL60"/>
<proteinExistence type="predicted"/>
<feature type="region of interest" description="Disordered" evidence="1">
    <location>
        <begin position="261"/>
        <end position="351"/>
    </location>
</feature>
<feature type="compositionally biased region" description="Low complexity" evidence="1">
    <location>
        <begin position="290"/>
        <end position="327"/>
    </location>
</feature>
<organism evidence="3 4">
    <name type="scientific">Pyrrhoderma noxium</name>
    <dbReference type="NCBI Taxonomy" id="2282107"/>
    <lineage>
        <taxon>Eukaryota</taxon>
        <taxon>Fungi</taxon>
        <taxon>Dikarya</taxon>
        <taxon>Basidiomycota</taxon>
        <taxon>Agaricomycotina</taxon>
        <taxon>Agaricomycetes</taxon>
        <taxon>Hymenochaetales</taxon>
        <taxon>Hymenochaetaceae</taxon>
        <taxon>Pyrrhoderma</taxon>
    </lineage>
</organism>
<evidence type="ECO:0000256" key="1">
    <source>
        <dbReference type="SAM" id="MobiDB-lite"/>
    </source>
</evidence>
<name>A0A286UL60_9AGAM</name>
<comment type="caution">
    <text evidence="3">The sequence shown here is derived from an EMBL/GenBank/DDBJ whole genome shotgun (WGS) entry which is preliminary data.</text>
</comment>